<protein>
    <submittedName>
        <fullName evidence="3">Uncharacterized protein</fullName>
    </submittedName>
</protein>
<organism evidence="3 4">
    <name type="scientific">Thalassobaculum fulvum</name>
    <dbReference type="NCBI Taxonomy" id="1633335"/>
    <lineage>
        <taxon>Bacteria</taxon>
        <taxon>Pseudomonadati</taxon>
        <taxon>Pseudomonadota</taxon>
        <taxon>Alphaproteobacteria</taxon>
        <taxon>Rhodospirillales</taxon>
        <taxon>Thalassobaculaceae</taxon>
        <taxon>Thalassobaculum</taxon>
    </lineage>
</organism>
<keyword evidence="4" id="KW-1185">Reference proteome</keyword>
<dbReference type="AlphaFoldDB" id="A0A919CPL0"/>
<name>A0A919CPL0_9PROT</name>
<reference evidence="3" key="2">
    <citation type="submission" date="2020-09" db="EMBL/GenBank/DDBJ databases">
        <authorList>
            <person name="Sun Q."/>
            <person name="Kim S."/>
        </authorList>
    </citation>
    <scope>NUCLEOTIDE SEQUENCE</scope>
    <source>
        <strain evidence="3">KCTC 42651</strain>
    </source>
</reference>
<keyword evidence="2" id="KW-1133">Transmembrane helix</keyword>
<evidence type="ECO:0000256" key="1">
    <source>
        <dbReference type="SAM" id="Coils"/>
    </source>
</evidence>
<evidence type="ECO:0000256" key="2">
    <source>
        <dbReference type="SAM" id="Phobius"/>
    </source>
</evidence>
<dbReference type="Proteomes" id="UP000630353">
    <property type="component" value="Unassembled WGS sequence"/>
</dbReference>
<dbReference type="EMBL" id="BMZS01000005">
    <property type="protein sequence ID" value="GHD50930.1"/>
    <property type="molecule type" value="Genomic_DNA"/>
</dbReference>
<sequence length="239" mass="26572">MSLYDSDRRYRRRFWGGVVRVVVFAALVVGTAIVSYQFGIEDLETRVRGYQQEIYELETRQNALEQETANLRVAAERAKLAVEEWERRYSADVPTGDRKQMLDLATERLQAGVSAERLGFLIGSAEEPRDCESVESKRFLVRTPLYDGKNTVVSFADDAIVVTGSGESAKTADGLPQAWFDPQLPVTIQITRIDGASREISGRLPLNASIIHGGAEHRFQLRAGATGFVQIAAEKCAYP</sequence>
<reference evidence="3" key="1">
    <citation type="journal article" date="2014" name="Int. J. Syst. Evol. Microbiol.">
        <title>Complete genome sequence of Corynebacterium casei LMG S-19264T (=DSM 44701T), isolated from a smear-ripened cheese.</title>
        <authorList>
            <consortium name="US DOE Joint Genome Institute (JGI-PGF)"/>
            <person name="Walter F."/>
            <person name="Albersmeier A."/>
            <person name="Kalinowski J."/>
            <person name="Ruckert C."/>
        </authorList>
    </citation>
    <scope>NUCLEOTIDE SEQUENCE</scope>
    <source>
        <strain evidence="3">KCTC 42651</strain>
    </source>
</reference>
<evidence type="ECO:0000313" key="4">
    <source>
        <dbReference type="Proteomes" id="UP000630353"/>
    </source>
</evidence>
<evidence type="ECO:0000313" key="3">
    <source>
        <dbReference type="EMBL" id="GHD50930.1"/>
    </source>
</evidence>
<keyword evidence="2" id="KW-0472">Membrane</keyword>
<feature type="transmembrane region" description="Helical" evidence="2">
    <location>
        <begin position="21"/>
        <end position="39"/>
    </location>
</feature>
<keyword evidence="2" id="KW-0812">Transmembrane</keyword>
<dbReference type="RefSeq" id="WP_189989914.1">
    <property type="nucleotide sequence ID" value="NZ_BMZS01000005.1"/>
</dbReference>
<comment type="caution">
    <text evidence="3">The sequence shown here is derived from an EMBL/GenBank/DDBJ whole genome shotgun (WGS) entry which is preliminary data.</text>
</comment>
<keyword evidence="1" id="KW-0175">Coiled coil</keyword>
<gene>
    <name evidence="3" type="ORF">GCM10017083_24760</name>
</gene>
<accession>A0A919CPL0</accession>
<proteinExistence type="predicted"/>
<feature type="coiled-coil region" evidence="1">
    <location>
        <begin position="40"/>
        <end position="88"/>
    </location>
</feature>